<gene>
    <name evidence="2" type="ORF">SNEC2469_LOCUS6714</name>
</gene>
<reference evidence="2" key="1">
    <citation type="submission" date="2021-02" db="EMBL/GenBank/DDBJ databases">
        <authorList>
            <person name="Dougan E. K."/>
            <person name="Rhodes N."/>
            <person name="Thang M."/>
            <person name="Chan C."/>
        </authorList>
    </citation>
    <scope>NUCLEOTIDE SEQUENCE</scope>
</reference>
<evidence type="ECO:0000313" key="2">
    <source>
        <dbReference type="EMBL" id="CAE7276461.1"/>
    </source>
</evidence>
<feature type="region of interest" description="Disordered" evidence="1">
    <location>
        <begin position="116"/>
        <end position="157"/>
    </location>
</feature>
<protein>
    <submittedName>
        <fullName evidence="2">Uncharacterized protein</fullName>
    </submittedName>
</protein>
<feature type="region of interest" description="Disordered" evidence="1">
    <location>
        <begin position="33"/>
        <end position="65"/>
    </location>
</feature>
<organism evidence="2 3">
    <name type="scientific">Symbiodinium necroappetens</name>
    <dbReference type="NCBI Taxonomy" id="1628268"/>
    <lineage>
        <taxon>Eukaryota</taxon>
        <taxon>Sar</taxon>
        <taxon>Alveolata</taxon>
        <taxon>Dinophyceae</taxon>
        <taxon>Suessiales</taxon>
        <taxon>Symbiodiniaceae</taxon>
        <taxon>Symbiodinium</taxon>
    </lineage>
</organism>
<dbReference type="Proteomes" id="UP000601435">
    <property type="component" value="Unassembled WGS sequence"/>
</dbReference>
<dbReference type="EMBL" id="CAJNJA010011657">
    <property type="protein sequence ID" value="CAE7276461.1"/>
    <property type="molecule type" value="Genomic_DNA"/>
</dbReference>
<feature type="compositionally biased region" description="Basic and acidic residues" evidence="1">
    <location>
        <begin position="46"/>
        <end position="59"/>
    </location>
</feature>
<evidence type="ECO:0000256" key="1">
    <source>
        <dbReference type="SAM" id="MobiDB-lite"/>
    </source>
</evidence>
<proteinExistence type="predicted"/>
<sequence length="157" mass="17126">SCPRIADVHRASEQDVLEALKLSALKVKEANGRNWLSRTQPLPELEVSRSEKPEQLHDDVDQEEDCADCDDVLDETPDEDARIFCEQRWQEAEADIVTTESSKAADLELLRVLGAQEEAGADSDSGSDGCDGSGRELQAVPAEPTSTAVQASEDPYL</sequence>
<evidence type="ECO:0000313" key="3">
    <source>
        <dbReference type="Proteomes" id="UP000601435"/>
    </source>
</evidence>
<accession>A0A812N5G0</accession>
<comment type="caution">
    <text evidence="2">The sequence shown here is derived from an EMBL/GenBank/DDBJ whole genome shotgun (WGS) entry which is preliminary data.</text>
</comment>
<keyword evidence="3" id="KW-1185">Reference proteome</keyword>
<feature type="non-terminal residue" evidence="2">
    <location>
        <position position="157"/>
    </location>
</feature>
<name>A0A812N5G0_9DINO</name>
<dbReference type="AlphaFoldDB" id="A0A812N5G0"/>